<keyword evidence="1" id="KW-0175">Coiled coil</keyword>
<dbReference type="Gene3D" id="1.20.58.430">
    <property type="entry name" value="Type IV secretion system, VirB5-domain"/>
    <property type="match status" value="1"/>
</dbReference>
<reference evidence="3" key="1">
    <citation type="submission" date="2016-10" db="EMBL/GenBank/DDBJ databases">
        <authorList>
            <person name="Varghese N."/>
            <person name="Submissions S."/>
        </authorList>
    </citation>
    <scope>NUCLEOTIDE SEQUENCE [LARGE SCALE GENOMIC DNA]</scope>
    <source>
        <strain evidence="3">BL47</strain>
    </source>
</reference>
<protein>
    <submittedName>
        <fullName evidence="2">Uncharacterized protein</fullName>
    </submittedName>
</protein>
<dbReference type="InterPro" id="IPR023220">
    <property type="entry name" value="T4SS_VirB5-domain"/>
</dbReference>
<accession>A0A1G9X2J7</accession>
<sequence>MPAMDEAFWANLDAHIVAHRQDGPEKAPAASLQSSPTLAVVGDAAPVPRRVASDWTGVLDTLTAAKSAAQQQEARLREQAAEQDTLLQELKRSQQEVRALEGLVREIQAQADAKAGELRARAEAQVGRVQAEASARLQAMETRVQAAERRAEIAEGWLVRIEQASRELLPSEGRAAA</sequence>
<dbReference type="EMBL" id="FNHS01000004">
    <property type="protein sequence ID" value="SDM90902.1"/>
    <property type="molecule type" value="Genomic_DNA"/>
</dbReference>
<dbReference type="AlphaFoldDB" id="A0A1G9X2J7"/>
<feature type="coiled-coil region" evidence="1">
    <location>
        <begin position="59"/>
        <end position="150"/>
    </location>
</feature>
<keyword evidence="3" id="KW-1185">Reference proteome</keyword>
<dbReference type="STRING" id="582672.SAMN05216360_104222"/>
<dbReference type="Proteomes" id="UP000198704">
    <property type="component" value="Unassembled WGS sequence"/>
</dbReference>
<evidence type="ECO:0000256" key="1">
    <source>
        <dbReference type="SAM" id="Coils"/>
    </source>
</evidence>
<organism evidence="2 3">
    <name type="scientific">Methylobacterium phyllostachyos</name>
    <dbReference type="NCBI Taxonomy" id="582672"/>
    <lineage>
        <taxon>Bacteria</taxon>
        <taxon>Pseudomonadati</taxon>
        <taxon>Pseudomonadota</taxon>
        <taxon>Alphaproteobacteria</taxon>
        <taxon>Hyphomicrobiales</taxon>
        <taxon>Methylobacteriaceae</taxon>
        <taxon>Methylobacterium</taxon>
    </lineage>
</organism>
<name>A0A1G9X2J7_9HYPH</name>
<dbReference type="RefSeq" id="WP_143012227.1">
    <property type="nucleotide sequence ID" value="NZ_FNHS01000004.1"/>
</dbReference>
<dbReference type="OrthoDB" id="7998587at2"/>
<evidence type="ECO:0000313" key="3">
    <source>
        <dbReference type="Proteomes" id="UP000198704"/>
    </source>
</evidence>
<gene>
    <name evidence="2" type="ORF">SAMN05216360_104222</name>
</gene>
<proteinExistence type="predicted"/>
<evidence type="ECO:0000313" key="2">
    <source>
        <dbReference type="EMBL" id="SDM90902.1"/>
    </source>
</evidence>